<dbReference type="InterPro" id="IPR017853">
    <property type="entry name" value="GH"/>
</dbReference>
<sequence>MRRVKKLISGILCFVLFMTSVIQVQAENANEDNLSLFEVKLVEQSDTQSEDLLQEEKIAAENPYLSEFELEVVLGSKATLSVVSAQEKPYEFVFMENTENGSTVLAEGAEQELQLDFTEEGQKTYEIQILDEKQLLEVKKIVVHVQKQEENDQSSTDGQENAGVEQEEQKEAPSESIENTGGSAAGEGENAASSFFDEKGIEKSTGTALTGTLTSNKSTGEYVNRSVRLTANVTGGNGDLEYQFSEVYNGVTKVVQAYSDKNTYSFTTKEIGKHNYYVDVKDNTGQTLRLSYTMTIVLQPGYEMVGTLTSNKTTAEYENRSVTLTAKVSKGYGGYNYVFKESYNGITKTVQTGEDSTYSFKTDRVGSHTYIVIVTDKAGQQLELKYKMNVYEEPVVKLKGTLTSSKSTGEYVNRSVKLTANVTGGNGTRKYQFSENYNGETKVVQEYSTKNTYSFTTKEIGKHTYYVDVKDHKGQTLRLSYTMTVVPQSGYQMAGTMTSNKTTAEYENRSVTLTVNMKNGYGGYSYVFKEGYNGTTKTVQKGEKNTYSFKTAGVGSHTYAVVVTDKAGQQLELKYKMQVCEEPVVKLAGTLKSNKSTGEYVNRGVTLTADVTGGNGTRKYQFSENYNGETKVVQEYSTKNTYSFTTKEIGKHTYYVDVKDNKGQTLRLSYTMTVVPQSGYEMAGTLTSNKTTAEYENRSVTLTAKLSKGYGGYNYVFKESYNGITKTVQEGEKNTYSFTTKGVGSHTYTVTVTDKAGQLLELKYKMQVYAEPDTQPEQTMKGTLTSNKSTGEYAKRSVTLTADVTGGNGTLEYQFSETYNGETKVVQKYSSKNTYSFSTKGVGIHTYYVDVKDSKGKTLKLSYKMTVAAHPDYEIAVGLSSNKTTTEYVGRSIALTATASGGYDKNYEYQFSETYGGETVVVQKFSKDNTYHFTTKTVGSHIYTVTVRDGQNQTKSKSYSMTVKIHPDYQMYATLESNKTTAEYSNRSVTLTASASGGYGEYQYQFVRVYEGGSKIVRNYSTSNKYTFMTGIPGNYTYYVNVKDKANNVVQASYFMQVASDGNLFKGIDVSSYQGNINWAKVKAEGVNFAMLRVVENKMGALAVDSKFYQNAAGATANGIAIGAYRYGYAMSVSEARTEAYAVVNALKASGCTFRYPIAYDMEDWETQGTLSMAERTAIIKTFREIIEENGYTFMIYASRSWLESMIDMEEFAGEDVWVAEYRDYTPDLGHQYRGPGRVTIWQYSSRGKVSGISGDVDMNIGYMKY</sequence>
<dbReference type="CDD" id="cd06414">
    <property type="entry name" value="GH25_LytC-like"/>
    <property type="match status" value="1"/>
</dbReference>
<gene>
    <name evidence="4" type="ORF">OCV51_08880</name>
</gene>
<proteinExistence type="inferred from homology"/>
<feature type="chain" id="PRO_5046703387" evidence="3">
    <location>
        <begin position="27"/>
        <end position="1266"/>
    </location>
</feature>
<dbReference type="Proteomes" id="UP001652394">
    <property type="component" value="Unassembled WGS sequence"/>
</dbReference>
<dbReference type="PANTHER" id="PTHR34135">
    <property type="entry name" value="LYSOZYME"/>
    <property type="match status" value="1"/>
</dbReference>
<feature type="region of interest" description="Disordered" evidence="2">
    <location>
        <begin position="148"/>
        <end position="190"/>
    </location>
</feature>
<dbReference type="Pfam" id="PF01183">
    <property type="entry name" value="Glyco_hydro_25"/>
    <property type="match status" value="1"/>
</dbReference>
<feature type="compositionally biased region" description="Low complexity" evidence="2">
    <location>
        <begin position="178"/>
        <end position="190"/>
    </location>
</feature>
<dbReference type="RefSeq" id="WP_267304099.1">
    <property type="nucleotide sequence ID" value="NZ_JAOQJX010000012.1"/>
</dbReference>
<name>A0ABT2TBV4_9FIRM</name>
<keyword evidence="5" id="KW-1185">Reference proteome</keyword>
<comment type="similarity">
    <text evidence="1">Belongs to the glycosyl hydrolase 25 family.</text>
</comment>
<dbReference type="SUPFAM" id="SSF51445">
    <property type="entry name" value="(Trans)glycosidases"/>
    <property type="match status" value="1"/>
</dbReference>
<keyword evidence="3" id="KW-0732">Signal</keyword>
<comment type="caution">
    <text evidence="4">The sequence shown here is derived from an EMBL/GenBank/DDBJ whole genome shotgun (WGS) entry which is preliminary data.</text>
</comment>
<dbReference type="PROSITE" id="PS51904">
    <property type="entry name" value="GLYCOSYL_HYDROL_F25_2"/>
    <property type="match status" value="1"/>
</dbReference>
<evidence type="ECO:0000256" key="1">
    <source>
        <dbReference type="ARBA" id="ARBA00010646"/>
    </source>
</evidence>
<accession>A0ABT2TBV4</accession>
<protein>
    <submittedName>
        <fullName evidence="4">GH25 family lysozyme</fullName>
    </submittedName>
</protein>
<evidence type="ECO:0000313" key="5">
    <source>
        <dbReference type="Proteomes" id="UP001652394"/>
    </source>
</evidence>
<evidence type="ECO:0000256" key="2">
    <source>
        <dbReference type="SAM" id="MobiDB-lite"/>
    </source>
</evidence>
<evidence type="ECO:0000256" key="3">
    <source>
        <dbReference type="SAM" id="SignalP"/>
    </source>
</evidence>
<dbReference type="PANTHER" id="PTHR34135:SF2">
    <property type="entry name" value="LYSOZYME"/>
    <property type="match status" value="1"/>
</dbReference>
<dbReference type="Gene3D" id="3.20.20.80">
    <property type="entry name" value="Glycosidases"/>
    <property type="match status" value="1"/>
</dbReference>
<dbReference type="EMBL" id="JAOQJX010000012">
    <property type="protein sequence ID" value="MCU6747763.1"/>
    <property type="molecule type" value="Genomic_DNA"/>
</dbReference>
<dbReference type="InterPro" id="IPR002053">
    <property type="entry name" value="Glyco_hydro_25"/>
</dbReference>
<reference evidence="4 5" key="1">
    <citation type="journal article" date="2021" name="ISME Commun">
        <title>Automated analysis of genomic sequences facilitates high-throughput and comprehensive description of bacteria.</title>
        <authorList>
            <person name="Hitch T.C.A."/>
        </authorList>
    </citation>
    <scope>NUCLEOTIDE SEQUENCE [LARGE SCALE GENOMIC DNA]</scope>
    <source>
        <strain evidence="4 5">H2_18</strain>
    </source>
</reference>
<organism evidence="4 5">
    <name type="scientific">Faecalicatena acetigenes</name>
    <dbReference type="NCBI Taxonomy" id="2981790"/>
    <lineage>
        <taxon>Bacteria</taxon>
        <taxon>Bacillati</taxon>
        <taxon>Bacillota</taxon>
        <taxon>Clostridia</taxon>
        <taxon>Lachnospirales</taxon>
        <taxon>Lachnospiraceae</taxon>
        <taxon>Faecalicatena</taxon>
    </lineage>
</organism>
<feature type="signal peptide" evidence="3">
    <location>
        <begin position="1"/>
        <end position="26"/>
    </location>
</feature>
<evidence type="ECO:0000313" key="4">
    <source>
        <dbReference type="EMBL" id="MCU6747763.1"/>
    </source>
</evidence>